<proteinExistence type="predicted"/>
<accession>A0A7W7RNS2</accession>
<dbReference type="RefSeq" id="WP_184585142.1">
    <property type="nucleotide sequence ID" value="NZ_JACHJT010000002.1"/>
</dbReference>
<keyword evidence="4" id="KW-1185">Reference proteome</keyword>
<protein>
    <submittedName>
        <fullName evidence="3">Uncharacterized protein</fullName>
    </submittedName>
</protein>
<name>A0A7W7RNS2_9ACTN</name>
<feature type="region of interest" description="Disordered" evidence="1">
    <location>
        <begin position="1"/>
        <end position="46"/>
    </location>
</feature>
<feature type="region of interest" description="Disordered" evidence="1">
    <location>
        <begin position="84"/>
        <end position="136"/>
    </location>
</feature>
<evidence type="ECO:0000256" key="2">
    <source>
        <dbReference type="SAM" id="Phobius"/>
    </source>
</evidence>
<evidence type="ECO:0000313" key="3">
    <source>
        <dbReference type="EMBL" id="MBB4935405.1"/>
    </source>
</evidence>
<feature type="compositionally biased region" description="Acidic residues" evidence="1">
    <location>
        <begin position="108"/>
        <end position="123"/>
    </location>
</feature>
<comment type="caution">
    <text evidence="3">The sequence shown here is derived from an EMBL/GenBank/DDBJ whole genome shotgun (WGS) entry which is preliminary data.</text>
</comment>
<reference evidence="3 4" key="1">
    <citation type="submission" date="2020-08" db="EMBL/GenBank/DDBJ databases">
        <title>Sequencing the genomes of 1000 actinobacteria strains.</title>
        <authorList>
            <person name="Klenk H.-P."/>
        </authorList>
    </citation>
    <scope>NUCLEOTIDE SEQUENCE [LARGE SCALE GENOMIC DNA]</scope>
    <source>
        <strain evidence="3 4">DSM 102030</strain>
    </source>
</reference>
<evidence type="ECO:0000256" key="1">
    <source>
        <dbReference type="SAM" id="MobiDB-lite"/>
    </source>
</evidence>
<feature type="transmembrane region" description="Helical" evidence="2">
    <location>
        <begin position="54"/>
        <end position="78"/>
    </location>
</feature>
<keyword evidence="2" id="KW-0812">Transmembrane</keyword>
<sequence>MSHPPGPYPEPQYGPPPGQPQGTPQGPPPGYGPPPPHTGFGYGPPPPKKGGSGLIVLLVAGAAFVILALGGAVGYLWLWSGGDSGNDNESRSSGTDSSNDSQNSGTGSEDDDSDAESDAEFEGDWSGSMTQYDPDGSYATDWEFQISLLSDSDTGTAEITLDDGSCTLDYTIDQEYADELHISYEVTGGRGSCVETGEITLSKSDSESTLDAEIAVEWPDGTSLSEGSLIRD</sequence>
<feature type="compositionally biased region" description="Low complexity" evidence="1">
    <location>
        <begin position="91"/>
        <end position="107"/>
    </location>
</feature>
<evidence type="ECO:0000313" key="4">
    <source>
        <dbReference type="Proteomes" id="UP000523007"/>
    </source>
</evidence>
<keyword evidence="2" id="KW-1133">Transmembrane helix</keyword>
<dbReference type="Proteomes" id="UP000523007">
    <property type="component" value="Unassembled WGS sequence"/>
</dbReference>
<dbReference type="EMBL" id="JACHJT010000002">
    <property type="protein sequence ID" value="MBB4935405.1"/>
    <property type="molecule type" value="Genomic_DNA"/>
</dbReference>
<organism evidence="3 4">
    <name type="scientific">Lipingzhangella halophila</name>
    <dbReference type="NCBI Taxonomy" id="1783352"/>
    <lineage>
        <taxon>Bacteria</taxon>
        <taxon>Bacillati</taxon>
        <taxon>Actinomycetota</taxon>
        <taxon>Actinomycetes</taxon>
        <taxon>Streptosporangiales</taxon>
        <taxon>Nocardiopsidaceae</taxon>
        <taxon>Lipingzhangella</taxon>
    </lineage>
</organism>
<dbReference type="AlphaFoldDB" id="A0A7W7RNS2"/>
<gene>
    <name evidence="3" type="ORF">F4561_006299</name>
</gene>
<keyword evidence="2" id="KW-0472">Membrane</keyword>